<name>A0A1G9PFX6_9FIRM</name>
<proteinExistence type="predicted"/>
<accession>A0A1G9PFX6</accession>
<protein>
    <submittedName>
        <fullName evidence="2">Uncharacterized protein</fullName>
    </submittedName>
</protein>
<organism evidence="2 3">
    <name type="scientific">Romboutsia lituseburensis DSM 797</name>
    <dbReference type="NCBI Taxonomy" id="1121325"/>
    <lineage>
        <taxon>Bacteria</taxon>
        <taxon>Bacillati</taxon>
        <taxon>Bacillota</taxon>
        <taxon>Clostridia</taxon>
        <taxon>Peptostreptococcales</taxon>
        <taxon>Peptostreptococcaceae</taxon>
        <taxon>Romboutsia</taxon>
    </lineage>
</organism>
<dbReference type="RefSeq" id="WP_092725754.1">
    <property type="nucleotide sequence ID" value="NZ_FNGW01000004.1"/>
</dbReference>
<dbReference type="Proteomes" id="UP000199068">
    <property type="component" value="Unassembled WGS sequence"/>
</dbReference>
<dbReference type="STRING" id="1121325.SAMN04515677_104346"/>
<evidence type="ECO:0000313" key="3">
    <source>
        <dbReference type="Proteomes" id="UP000199068"/>
    </source>
</evidence>
<keyword evidence="3" id="KW-1185">Reference proteome</keyword>
<keyword evidence="1" id="KW-0812">Transmembrane</keyword>
<keyword evidence="1" id="KW-0472">Membrane</keyword>
<reference evidence="2 3" key="1">
    <citation type="submission" date="2016-10" db="EMBL/GenBank/DDBJ databases">
        <authorList>
            <person name="de Groot N.N."/>
        </authorList>
    </citation>
    <scope>NUCLEOTIDE SEQUENCE [LARGE SCALE GENOMIC DNA]</scope>
    <source>
        <strain evidence="2 3">DSM 797</strain>
    </source>
</reference>
<dbReference type="EMBL" id="FNGW01000004">
    <property type="protein sequence ID" value="SDL97680.1"/>
    <property type="molecule type" value="Genomic_DNA"/>
</dbReference>
<dbReference type="AlphaFoldDB" id="A0A1G9PFX6"/>
<feature type="transmembrane region" description="Helical" evidence="1">
    <location>
        <begin position="26"/>
        <end position="47"/>
    </location>
</feature>
<gene>
    <name evidence="2" type="ORF">SAMN04515677_104346</name>
</gene>
<evidence type="ECO:0000313" key="2">
    <source>
        <dbReference type="EMBL" id="SDL97680.1"/>
    </source>
</evidence>
<feature type="transmembrane region" description="Helical" evidence="1">
    <location>
        <begin position="56"/>
        <end position="74"/>
    </location>
</feature>
<sequence>MFKFFISIIVAIVVLATQQYLSTRKKWVIGGFLPIIWLGFSIWLIYFSHSKTTHSLIPACIIMFLTLMCVWAEGRESVKKRINEELNKMKIHDIK</sequence>
<evidence type="ECO:0000256" key="1">
    <source>
        <dbReference type="SAM" id="Phobius"/>
    </source>
</evidence>
<keyword evidence="1" id="KW-1133">Transmembrane helix</keyword>